<dbReference type="AlphaFoldDB" id="A0A4Z2ILI6"/>
<keyword evidence="3" id="KW-1185">Reference proteome</keyword>
<evidence type="ECO:0000313" key="3">
    <source>
        <dbReference type="Proteomes" id="UP000314294"/>
    </source>
</evidence>
<gene>
    <name evidence="2" type="ORF">EYF80_011816</name>
</gene>
<comment type="caution">
    <text evidence="2">The sequence shown here is derived from an EMBL/GenBank/DDBJ whole genome shotgun (WGS) entry which is preliminary data.</text>
</comment>
<feature type="region of interest" description="Disordered" evidence="1">
    <location>
        <begin position="1"/>
        <end position="63"/>
    </location>
</feature>
<feature type="compositionally biased region" description="Basic and acidic residues" evidence="1">
    <location>
        <begin position="1"/>
        <end position="14"/>
    </location>
</feature>
<accession>A0A4Z2ILI6</accession>
<proteinExistence type="predicted"/>
<feature type="compositionally biased region" description="Polar residues" evidence="1">
    <location>
        <begin position="25"/>
        <end position="38"/>
    </location>
</feature>
<protein>
    <submittedName>
        <fullName evidence="2">Uncharacterized protein</fullName>
    </submittedName>
</protein>
<evidence type="ECO:0000256" key="1">
    <source>
        <dbReference type="SAM" id="MobiDB-lite"/>
    </source>
</evidence>
<dbReference type="Proteomes" id="UP000314294">
    <property type="component" value="Unassembled WGS sequence"/>
</dbReference>
<sequence length="63" mass="7316">MRAGGEREGGERQRQQKKQRGLETETVSDASGWNNVPRESQCEMPMKQKYRGCRSDDEELRNT</sequence>
<evidence type="ECO:0000313" key="2">
    <source>
        <dbReference type="EMBL" id="TNN78062.1"/>
    </source>
</evidence>
<dbReference type="EMBL" id="SRLO01000077">
    <property type="protein sequence ID" value="TNN78062.1"/>
    <property type="molecule type" value="Genomic_DNA"/>
</dbReference>
<name>A0A4Z2ILI6_9TELE</name>
<reference evidence="2 3" key="1">
    <citation type="submission" date="2019-03" db="EMBL/GenBank/DDBJ databases">
        <title>First draft genome of Liparis tanakae, snailfish: a comprehensive survey of snailfish specific genes.</title>
        <authorList>
            <person name="Kim W."/>
            <person name="Song I."/>
            <person name="Jeong J.-H."/>
            <person name="Kim D."/>
            <person name="Kim S."/>
            <person name="Ryu S."/>
            <person name="Song J.Y."/>
            <person name="Lee S.K."/>
        </authorList>
    </citation>
    <scope>NUCLEOTIDE SEQUENCE [LARGE SCALE GENOMIC DNA]</scope>
    <source>
        <tissue evidence="2">Muscle</tissue>
    </source>
</reference>
<organism evidence="2 3">
    <name type="scientific">Liparis tanakae</name>
    <name type="common">Tanaka's snailfish</name>
    <dbReference type="NCBI Taxonomy" id="230148"/>
    <lineage>
        <taxon>Eukaryota</taxon>
        <taxon>Metazoa</taxon>
        <taxon>Chordata</taxon>
        <taxon>Craniata</taxon>
        <taxon>Vertebrata</taxon>
        <taxon>Euteleostomi</taxon>
        <taxon>Actinopterygii</taxon>
        <taxon>Neopterygii</taxon>
        <taxon>Teleostei</taxon>
        <taxon>Neoteleostei</taxon>
        <taxon>Acanthomorphata</taxon>
        <taxon>Eupercaria</taxon>
        <taxon>Perciformes</taxon>
        <taxon>Cottioidei</taxon>
        <taxon>Cottales</taxon>
        <taxon>Liparidae</taxon>
        <taxon>Liparis</taxon>
    </lineage>
</organism>